<dbReference type="GO" id="GO:0008233">
    <property type="term" value="F:peptidase activity"/>
    <property type="evidence" value="ECO:0007669"/>
    <property type="project" value="UniProtKB-KW"/>
</dbReference>
<proteinExistence type="predicted"/>
<reference evidence="2" key="1">
    <citation type="submission" date="2022-09" db="EMBL/GenBank/DDBJ databases">
        <title>The genome sequence of Tsuneonella sp. YG55.</title>
        <authorList>
            <person name="Liu Y."/>
        </authorList>
    </citation>
    <scope>NUCLEOTIDE SEQUENCE</scope>
    <source>
        <strain evidence="2">YG55</strain>
    </source>
</reference>
<evidence type="ECO:0000256" key="1">
    <source>
        <dbReference type="SAM" id="SignalP"/>
    </source>
</evidence>
<organism evidence="2 3">
    <name type="scientific">Tsuneonella litorea</name>
    <dbReference type="NCBI Taxonomy" id="2976475"/>
    <lineage>
        <taxon>Bacteria</taxon>
        <taxon>Pseudomonadati</taxon>
        <taxon>Pseudomonadota</taxon>
        <taxon>Alphaproteobacteria</taxon>
        <taxon>Sphingomonadales</taxon>
        <taxon>Erythrobacteraceae</taxon>
        <taxon>Tsuneonella</taxon>
    </lineage>
</organism>
<keyword evidence="3" id="KW-1185">Reference proteome</keyword>
<dbReference type="Gene3D" id="2.40.70.10">
    <property type="entry name" value="Acid Proteases"/>
    <property type="match status" value="1"/>
</dbReference>
<dbReference type="Proteomes" id="UP001142648">
    <property type="component" value="Unassembled WGS sequence"/>
</dbReference>
<keyword evidence="2" id="KW-0645">Protease</keyword>
<comment type="caution">
    <text evidence="2">The sequence shown here is derived from an EMBL/GenBank/DDBJ whole genome shotgun (WGS) entry which is preliminary data.</text>
</comment>
<accession>A0A9X2W0K9</accession>
<sequence>MAATQKWITLVPIAASMAACAAAPTREPATVAFDARSHEIGLPVTVEGRSLTFLLDAAVDPSAIDASQASTLGLKKTGEGGEVEGVGNEAAMAFPSSVPEIIIGGRDYGPIEVLVADLGKLRERYGAPMHGILGYSLIKDNAVLID</sequence>
<keyword evidence="1" id="KW-0732">Signal</keyword>
<evidence type="ECO:0000313" key="3">
    <source>
        <dbReference type="Proteomes" id="UP001142648"/>
    </source>
</evidence>
<dbReference type="RefSeq" id="WP_259961454.1">
    <property type="nucleotide sequence ID" value="NZ_JAOAMV010000002.1"/>
</dbReference>
<dbReference type="EMBL" id="JAOAMV010000002">
    <property type="protein sequence ID" value="MCT2558621.1"/>
    <property type="molecule type" value="Genomic_DNA"/>
</dbReference>
<evidence type="ECO:0000313" key="2">
    <source>
        <dbReference type="EMBL" id="MCT2558621.1"/>
    </source>
</evidence>
<dbReference type="InterPro" id="IPR021109">
    <property type="entry name" value="Peptidase_aspartic_dom_sf"/>
</dbReference>
<name>A0A9X2W0K9_9SPHN</name>
<feature type="chain" id="PRO_5040967788" evidence="1">
    <location>
        <begin position="22"/>
        <end position="146"/>
    </location>
</feature>
<dbReference type="AlphaFoldDB" id="A0A9X2W0K9"/>
<gene>
    <name evidence="2" type="ORF">N0B51_06475</name>
</gene>
<dbReference type="PROSITE" id="PS51257">
    <property type="entry name" value="PROKAR_LIPOPROTEIN"/>
    <property type="match status" value="1"/>
</dbReference>
<dbReference type="Pfam" id="PF13650">
    <property type="entry name" value="Asp_protease_2"/>
    <property type="match status" value="1"/>
</dbReference>
<keyword evidence="2" id="KW-0378">Hydrolase</keyword>
<protein>
    <submittedName>
        <fullName evidence="2">Aspartyl protease family protein</fullName>
    </submittedName>
</protein>
<feature type="signal peptide" evidence="1">
    <location>
        <begin position="1"/>
        <end position="21"/>
    </location>
</feature>
<dbReference type="GO" id="GO:0006508">
    <property type="term" value="P:proteolysis"/>
    <property type="evidence" value="ECO:0007669"/>
    <property type="project" value="UniProtKB-KW"/>
</dbReference>